<dbReference type="InterPro" id="IPR036514">
    <property type="entry name" value="SGNH_hydro_sf"/>
</dbReference>
<evidence type="ECO:0000259" key="1">
    <source>
        <dbReference type="Pfam" id="PF16227"/>
    </source>
</evidence>
<dbReference type="GO" id="GO:0016788">
    <property type="term" value="F:hydrolase activity, acting on ester bonds"/>
    <property type="evidence" value="ECO:0007669"/>
    <property type="project" value="UniProtKB-ARBA"/>
</dbReference>
<comment type="caution">
    <text evidence="2">The sequence shown here is derived from an EMBL/GenBank/DDBJ whole genome shotgun (WGS) entry which is preliminary data.</text>
</comment>
<accession>A0A413VPB4</accession>
<evidence type="ECO:0000313" key="3">
    <source>
        <dbReference type="Proteomes" id="UP000284379"/>
    </source>
</evidence>
<organism evidence="2 3">
    <name type="scientific">Bacteroides nordii</name>
    <dbReference type="NCBI Taxonomy" id="291645"/>
    <lineage>
        <taxon>Bacteria</taxon>
        <taxon>Pseudomonadati</taxon>
        <taxon>Bacteroidota</taxon>
        <taxon>Bacteroidia</taxon>
        <taxon>Bacteroidales</taxon>
        <taxon>Bacteroidaceae</taxon>
        <taxon>Bacteroides</taxon>
    </lineage>
</organism>
<name>A0A413VPB4_9BACE</name>
<protein>
    <submittedName>
        <fullName evidence="2">DUF4886 domain-containing protein</fullName>
    </submittedName>
</protein>
<dbReference type="EMBL" id="QSGO01000006">
    <property type="protein sequence ID" value="RHB35379.1"/>
    <property type="molecule type" value="Genomic_DNA"/>
</dbReference>
<dbReference type="InterPro" id="IPR032616">
    <property type="entry name" value="DUF4886"/>
</dbReference>
<feature type="domain" description="DUF4886" evidence="1">
    <location>
        <begin position="24"/>
        <end position="265"/>
    </location>
</feature>
<dbReference type="Gene3D" id="3.40.50.1110">
    <property type="entry name" value="SGNH hydrolase"/>
    <property type="match status" value="1"/>
</dbReference>
<dbReference type="Proteomes" id="UP000284379">
    <property type="component" value="Unassembled WGS sequence"/>
</dbReference>
<dbReference type="AlphaFoldDB" id="A0A413VPB4"/>
<dbReference type="Pfam" id="PF16227">
    <property type="entry name" value="DUF4886"/>
    <property type="match status" value="1"/>
</dbReference>
<sequence length="277" mass="31132">MKILKLLFWVSLLPFVSVQGRIIKVLAIGNSFSEDAVEQNLYELAVGGGDTLIIGNIYRPGQSLQSHWKMAISEEAFEYRKIENGKKTNVHKKMHECITDENWDYITFQQASYDSGLLESYEPWLSNLLEYVRRYITNSTVKIGLHQTWAYAQNSTHSGFSVYGNSQIDMYQAIVTAVSIVAQRHANEIAFVVPSGTAIQNLRNTFVGDTLCRDGYHLSLGLGRYTAACTWLEIITGQNPETSSYSPSSLTEQEVLLARKAAHTAVLYPYASVRIDE</sequence>
<gene>
    <name evidence="2" type="ORF">DW888_09645</name>
</gene>
<proteinExistence type="predicted"/>
<dbReference type="RefSeq" id="WP_007482844.1">
    <property type="nucleotide sequence ID" value="NZ_BMBN01000008.1"/>
</dbReference>
<reference evidence="2 3" key="1">
    <citation type="submission" date="2018-08" db="EMBL/GenBank/DDBJ databases">
        <title>A genome reference for cultivated species of the human gut microbiota.</title>
        <authorList>
            <person name="Zou Y."/>
            <person name="Xue W."/>
            <person name="Luo G."/>
        </authorList>
    </citation>
    <scope>NUCLEOTIDE SEQUENCE [LARGE SCALE GENOMIC DNA]</scope>
    <source>
        <strain evidence="2 3">AM40-30BH</strain>
    </source>
</reference>
<evidence type="ECO:0000313" key="2">
    <source>
        <dbReference type="EMBL" id="RHB35379.1"/>
    </source>
</evidence>